<dbReference type="KEGG" id="ttq:NIES37_05020"/>
<gene>
    <name evidence="1" type="ORF">NIES37_05020</name>
</gene>
<dbReference type="AlphaFoldDB" id="A0A1Z4MSX5"/>
<keyword evidence="2" id="KW-1185">Reference proteome</keyword>
<dbReference type="RefSeq" id="WP_096573769.1">
    <property type="nucleotide sequence ID" value="NZ_CAWNJS010000001.1"/>
</dbReference>
<proteinExistence type="predicted"/>
<accession>A0A1Z4MSX5</accession>
<dbReference type="EMBL" id="AP018248">
    <property type="protein sequence ID" value="BAY96568.1"/>
    <property type="molecule type" value="Genomic_DNA"/>
</dbReference>
<organism evidence="1 2">
    <name type="scientific">Tolypothrix tenuis PCC 7101</name>
    <dbReference type="NCBI Taxonomy" id="231146"/>
    <lineage>
        <taxon>Bacteria</taxon>
        <taxon>Bacillati</taxon>
        <taxon>Cyanobacteriota</taxon>
        <taxon>Cyanophyceae</taxon>
        <taxon>Nostocales</taxon>
        <taxon>Tolypothrichaceae</taxon>
        <taxon>Tolypothrix</taxon>
    </lineage>
</organism>
<evidence type="ECO:0000313" key="1">
    <source>
        <dbReference type="EMBL" id="BAY96568.1"/>
    </source>
</evidence>
<protein>
    <submittedName>
        <fullName evidence="1">Uncharacterized protein</fullName>
    </submittedName>
</protein>
<reference evidence="1 2" key="1">
    <citation type="submission" date="2017-06" db="EMBL/GenBank/DDBJ databases">
        <title>Genome sequencing of cyanobaciteial culture collection at National Institute for Environmental Studies (NIES).</title>
        <authorList>
            <person name="Hirose Y."/>
            <person name="Shimura Y."/>
            <person name="Fujisawa T."/>
            <person name="Nakamura Y."/>
            <person name="Kawachi M."/>
        </authorList>
    </citation>
    <scope>NUCLEOTIDE SEQUENCE [LARGE SCALE GENOMIC DNA]</scope>
    <source>
        <strain evidence="1 2">NIES-37</strain>
    </source>
</reference>
<name>A0A1Z4MSX5_9CYAN</name>
<evidence type="ECO:0000313" key="2">
    <source>
        <dbReference type="Proteomes" id="UP000218785"/>
    </source>
</evidence>
<sequence length="238" mass="26263">MNNSKALYILSNKSKRNLSAFNSPVKKYKLLARIAFAFLSLGLVNITPSLIANTATANKAQTKKVICQSKKLGYEEALFFYLAKPQQEFKSAGVINLYEDARLEVLAKGIENWLYVKVIDSESPKDKFLEGWVSSAALKCNAKIAEVKPAMCEVTGLVKGQLSLRRTPGGKVEAGLDNGNNVTLLMRDISSLNATPTPWIKVRVIPESNPKLANKEGWINSDYVICYSNQSNDAINFP</sequence>
<dbReference type="Proteomes" id="UP000218785">
    <property type="component" value="Chromosome"/>
</dbReference>